<dbReference type="EMBL" id="JAMDMX010000016">
    <property type="protein sequence ID" value="MCY9692553.1"/>
    <property type="molecule type" value="Genomic_DNA"/>
</dbReference>
<dbReference type="EC" id="2.5.1.56" evidence="2"/>
<name>A0ABT4G8V8_9BACL</name>
<dbReference type="GO" id="GO:0050462">
    <property type="term" value="F:N-acetylneuraminate synthase activity"/>
    <property type="evidence" value="ECO:0007669"/>
    <property type="project" value="UniProtKB-EC"/>
</dbReference>
<dbReference type="Proteomes" id="UP001527099">
    <property type="component" value="Unassembled WGS sequence"/>
</dbReference>
<dbReference type="PROSITE" id="PS50844">
    <property type="entry name" value="AFP_LIKE"/>
    <property type="match status" value="1"/>
</dbReference>
<dbReference type="SUPFAM" id="SSF51569">
    <property type="entry name" value="Aldolase"/>
    <property type="match status" value="1"/>
</dbReference>
<keyword evidence="3" id="KW-1185">Reference proteome</keyword>
<dbReference type="Pfam" id="PF08666">
    <property type="entry name" value="SAF"/>
    <property type="match status" value="1"/>
</dbReference>
<dbReference type="NCBIfam" id="TIGR03569">
    <property type="entry name" value="NeuB_NnaB"/>
    <property type="match status" value="1"/>
</dbReference>
<dbReference type="PANTHER" id="PTHR42966">
    <property type="entry name" value="N-ACETYLNEURAMINATE SYNTHASE"/>
    <property type="match status" value="1"/>
</dbReference>
<comment type="caution">
    <text evidence="2">The sequence shown here is derived from an EMBL/GenBank/DDBJ whole genome shotgun (WGS) entry which is preliminary data.</text>
</comment>
<accession>A0ABT4G8V8</accession>
<dbReference type="InterPro" id="IPR013974">
    <property type="entry name" value="SAF"/>
</dbReference>
<dbReference type="InterPro" id="IPR051690">
    <property type="entry name" value="PseI-like"/>
</dbReference>
<gene>
    <name evidence="2" type="primary">neuB</name>
    <name evidence="2" type="ORF">M5X19_06510</name>
</gene>
<dbReference type="Gene3D" id="3.20.20.70">
    <property type="entry name" value="Aldolase class I"/>
    <property type="match status" value="1"/>
</dbReference>
<keyword evidence="2" id="KW-0808">Transferase</keyword>
<dbReference type="InterPro" id="IPR013132">
    <property type="entry name" value="PseI/NeuA/B-like_N"/>
</dbReference>
<dbReference type="InterPro" id="IPR057736">
    <property type="entry name" value="SAF_PseI/NeuA/NeuB"/>
</dbReference>
<dbReference type="RefSeq" id="WP_268614086.1">
    <property type="nucleotide sequence ID" value="NZ_JAMDMX010000016.1"/>
</dbReference>
<evidence type="ECO:0000259" key="1">
    <source>
        <dbReference type="PROSITE" id="PS50844"/>
    </source>
</evidence>
<organism evidence="2 3">
    <name type="scientific">Paenibacillus alginolyticus</name>
    <dbReference type="NCBI Taxonomy" id="59839"/>
    <lineage>
        <taxon>Bacteria</taxon>
        <taxon>Bacillati</taxon>
        <taxon>Bacillota</taxon>
        <taxon>Bacilli</taxon>
        <taxon>Bacillales</taxon>
        <taxon>Paenibacillaceae</taxon>
        <taxon>Paenibacillus</taxon>
    </lineage>
</organism>
<evidence type="ECO:0000313" key="2">
    <source>
        <dbReference type="EMBL" id="MCY9692553.1"/>
    </source>
</evidence>
<dbReference type="CDD" id="cd11615">
    <property type="entry name" value="SAF_NeuB_like"/>
    <property type="match status" value="1"/>
</dbReference>
<feature type="domain" description="AFP-like" evidence="1">
    <location>
        <begin position="311"/>
        <end position="361"/>
    </location>
</feature>
<dbReference type="InterPro" id="IPR020007">
    <property type="entry name" value="NeuB/NeuA"/>
</dbReference>
<dbReference type="PANTHER" id="PTHR42966:SF1">
    <property type="entry name" value="SIALIC ACID SYNTHASE"/>
    <property type="match status" value="1"/>
</dbReference>
<dbReference type="Gene3D" id="3.90.1210.10">
    <property type="entry name" value="Antifreeze-like/N-acetylneuraminic acid synthase C-terminal domain"/>
    <property type="match status" value="1"/>
</dbReference>
<reference evidence="2 3" key="1">
    <citation type="submission" date="2022-05" db="EMBL/GenBank/DDBJ databases">
        <title>Genome Sequencing of Bee-Associated Microbes.</title>
        <authorList>
            <person name="Dunlap C."/>
        </authorList>
    </citation>
    <scope>NUCLEOTIDE SEQUENCE [LARGE SCALE GENOMIC DNA]</scope>
    <source>
        <strain evidence="2 3">NRRL B-14421</strain>
    </source>
</reference>
<dbReference type="InterPro" id="IPR013785">
    <property type="entry name" value="Aldolase_TIM"/>
</dbReference>
<sequence length="361" mass="40013">MSEQSYGRTFIIAEAGVNHNGSLDMAKELVRVASEAGADAVKFQTFKAEKLLSKSTPKATYQLKSTSGDESQYEMIKKLELSEESHFELLDYCKNLNIQFISSPFDLQSARFLAETLKLDIIKISSGELTNAPMLLYLAQQNKNIILSTGMSTLTDIEDALGVLAFGYSMKEQEPSLKAFRSAYYSEEIYKKLYQRVSILHCTTEYPAPVHEINLNVIPTLKMAFKLNVGFSDHTEGLAAPIASIALGARVIEKHFTLDRNLPGPDHKASVDPSELKKLISEIRNVEKALGDGIKKPFPSEIENIKVARKSLIASKPIKAGELFSEDNIEVKRPGTGKSPLNYWDILGAPASRNYDADEVI</sequence>
<proteinExistence type="predicted"/>
<dbReference type="InterPro" id="IPR006190">
    <property type="entry name" value="SAF_AFP_Neu5Ac"/>
</dbReference>
<dbReference type="InterPro" id="IPR036732">
    <property type="entry name" value="AFP_Neu5c_C_sf"/>
</dbReference>
<protein>
    <submittedName>
        <fullName evidence="2">N-acetylneuraminate synthase</fullName>
        <ecNumber evidence="2">2.5.1.56</ecNumber>
    </submittedName>
</protein>
<dbReference type="SUPFAM" id="SSF51269">
    <property type="entry name" value="AFP III-like domain"/>
    <property type="match status" value="1"/>
</dbReference>
<evidence type="ECO:0000313" key="3">
    <source>
        <dbReference type="Proteomes" id="UP001527099"/>
    </source>
</evidence>
<dbReference type="Pfam" id="PF03102">
    <property type="entry name" value="NeuB"/>
    <property type="match status" value="1"/>
</dbReference>